<keyword evidence="2" id="KW-1185">Reference proteome</keyword>
<gene>
    <name evidence="1" type="ORF">LTS18_007748</name>
</gene>
<accession>A0ACC3DP31</accession>
<organism evidence="1 2">
    <name type="scientific">Coniosporium uncinatum</name>
    <dbReference type="NCBI Taxonomy" id="93489"/>
    <lineage>
        <taxon>Eukaryota</taxon>
        <taxon>Fungi</taxon>
        <taxon>Dikarya</taxon>
        <taxon>Ascomycota</taxon>
        <taxon>Pezizomycotina</taxon>
        <taxon>Dothideomycetes</taxon>
        <taxon>Dothideomycetes incertae sedis</taxon>
        <taxon>Coniosporium</taxon>
    </lineage>
</organism>
<protein>
    <submittedName>
        <fullName evidence="1">Uncharacterized protein</fullName>
    </submittedName>
</protein>
<name>A0ACC3DP31_9PEZI</name>
<reference evidence="1" key="1">
    <citation type="submission" date="2024-09" db="EMBL/GenBank/DDBJ databases">
        <title>Black Yeasts Isolated from many extreme environments.</title>
        <authorList>
            <person name="Coleine C."/>
            <person name="Stajich J.E."/>
            <person name="Selbmann L."/>
        </authorList>
    </citation>
    <scope>NUCLEOTIDE SEQUENCE</scope>
    <source>
        <strain evidence="1">CCFEE 5737</strain>
    </source>
</reference>
<evidence type="ECO:0000313" key="1">
    <source>
        <dbReference type="EMBL" id="KAK3078348.1"/>
    </source>
</evidence>
<dbReference type="EMBL" id="JAWDJW010001976">
    <property type="protein sequence ID" value="KAK3078348.1"/>
    <property type="molecule type" value="Genomic_DNA"/>
</dbReference>
<comment type="caution">
    <text evidence="1">The sequence shown here is derived from an EMBL/GenBank/DDBJ whole genome shotgun (WGS) entry which is preliminary data.</text>
</comment>
<feature type="non-terminal residue" evidence="1">
    <location>
        <position position="1"/>
    </location>
</feature>
<proteinExistence type="predicted"/>
<sequence length="103" mass="11587">ASEVHDGAKWEKMYESDGESRNISHDDPSNSDVEQTGAPTSADEEDCESNEAKEIEEAEEENAEDAVMDGKHEDEDKSISQQYFGESEQKEVEDQEFEYGNGF</sequence>
<evidence type="ECO:0000313" key="2">
    <source>
        <dbReference type="Proteomes" id="UP001186974"/>
    </source>
</evidence>
<dbReference type="Proteomes" id="UP001186974">
    <property type="component" value="Unassembled WGS sequence"/>
</dbReference>